<accession>A0A2M9C5P5</accession>
<evidence type="ECO:0000313" key="4">
    <source>
        <dbReference type="EMBL" id="PJJ66145.1"/>
    </source>
</evidence>
<dbReference type="PANTHER" id="PTHR10188:SF6">
    <property type="entry name" value="N(4)-(BETA-N-ACETYLGLUCOSAMINYL)-L-ASPARAGINASE"/>
    <property type="match status" value="1"/>
</dbReference>
<gene>
    <name evidence="4" type="ORF">CLV73_0111</name>
</gene>
<dbReference type="Proteomes" id="UP000228740">
    <property type="component" value="Unassembled WGS sequence"/>
</dbReference>
<dbReference type="FunFam" id="3.60.20.30:FF:000005">
    <property type="entry name" value="N(4)-(Beta-N-acetylglucosaminyl)-L-asparaginase"/>
    <property type="match status" value="1"/>
</dbReference>
<dbReference type="InterPro" id="IPR000246">
    <property type="entry name" value="Peptidase_T2"/>
</dbReference>
<evidence type="ECO:0000256" key="2">
    <source>
        <dbReference type="PIRSR" id="PIRSR600246-2"/>
    </source>
</evidence>
<dbReference type="GO" id="GO:0005737">
    <property type="term" value="C:cytoplasm"/>
    <property type="evidence" value="ECO:0007669"/>
    <property type="project" value="TreeGrafter"/>
</dbReference>
<dbReference type="GO" id="GO:0016811">
    <property type="term" value="F:hydrolase activity, acting on carbon-nitrogen (but not peptide) bonds, in linear amides"/>
    <property type="evidence" value="ECO:0007669"/>
    <property type="project" value="UniProtKB-ARBA"/>
</dbReference>
<dbReference type="AlphaFoldDB" id="A0A2M9C5P5"/>
<protein>
    <submittedName>
        <fullName evidence="4">N4-(Beta-N-acetylglucosaminyl)-L-asparaginase</fullName>
    </submittedName>
</protein>
<feature type="binding site" evidence="2">
    <location>
        <begin position="244"/>
        <end position="247"/>
    </location>
    <ligand>
        <name>substrate</name>
    </ligand>
</feature>
<comment type="caution">
    <text evidence="4">The sequence shown here is derived from an EMBL/GenBank/DDBJ whole genome shotgun (WGS) entry which is preliminary data.</text>
</comment>
<evidence type="ECO:0000256" key="1">
    <source>
        <dbReference type="PIRSR" id="PIRSR600246-1"/>
    </source>
</evidence>
<proteinExistence type="predicted"/>
<dbReference type="NCBIfam" id="TIGR01409">
    <property type="entry name" value="TAT_signal_seq"/>
    <property type="match status" value="1"/>
</dbReference>
<dbReference type="PANTHER" id="PTHR10188">
    <property type="entry name" value="L-ASPARAGINASE"/>
    <property type="match status" value="1"/>
</dbReference>
<organism evidence="4 5">
    <name type="scientific">Chryseobacterium geocarposphaerae</name>
    <dbReference type="NCBI Taxonomy" id="1416776"/>
    <lineage>
        <taxon>Bacteria</taxon>
        <taxon>Pseudomonadati</taxon>
        <taxon>Bacteroidota</taxon>
        <taxon>Flavobacteriia</taxon>
        <taxon>Flavobacteriales</taxon>
        <taxon>Weeksellaceae</taxon>
        <taxon>Chryseobacterium group</taxon>
        <taxon>Chryseobacterium</taxon>
    </lineage>
</organism>
<keyword evidence="5" id="KW-1185">Reference proteome</keyword>
<dbReference type="InterPro" id="IPR019546">
    <property type="entry name" value="TAT_signal_bac_arc"/>
</dbReference>
<reference evidence="4 5" key="1">
    <citation type="submission" date="2017-11" db="EMBL/GenBank/DDBJ databases">
        <title>Genomic Encyclopedia of Archaeal and Bacterial Type Strains, Phase II (KMG-II): From Individual Species to Whole Genera.</title>
        <authorList>
            <person name="Goeker M."/>
        </authorList>
    </citation>
    <scope>NUCLEOTIDE SEQUENCE [LARGE SCALE GENOMIC DNA]</scope>
    <source>
        <strain evidence="4 5">DSM 27617</strain>
    </source>
</reference>
<dbReference type="InterPro" id="IPR029055">
    <property type="entry name" value="Ntn_hydrolases_N"/>
</dbReference>
<dbReference type="Gene3D" id="3.60.20.30">
    <property type="entry name" value="(Glycosyl)asparaginase"/>
    <property type="match status" value="1"/>
</dbReference>
<dbReference type="CDD" id="cd04513">
    <property type="entry name" value="Glycosylasparaginase"/>
    <property type="match status" value="1"/>
</dbReference>
<evidence type="ECO:0000313" key="5">
    <source>
        <dbReference type="Proteomes" id="UP000228740"/>
    </source>
</evidence>
<feature type="active site" description="Nucleophile" evidence="1">
    <location>
        <position position="216"/>
    </location>
</feature>
<sequence length="359" mass="39668">MGKAVENNLQLFLFYANMKIANLWPNKSNMQSRRKFIKRSAVASLALAMNPLDLIAKELPENNKTVNKPIVLSTWNFGLKANEEAWTILGKGGRALDAVEKGVRLVENDPTERSVGYGGRPDRDGRVTLDACIMDENYNIGSVACLENIKNPISVARAVMEKTPHVMLVGDGALQFAVSQGFKKENILTPESEKEWKEWLKESKYKPIVNIENHDTIGMIALDANGNLSGACTTSGMAFKMHGRVGDSPIIGAGLFVDNEVGAATATGHGEEVIRTVGTHLVVELMRQGRNPQQACKEAVERIVKITQRRNKNLKDIQVGFIAINKKGEYGSYCIQDGFNFAVYDQKGNRLEKPEYALK</sequence>
<name>A0A2M9C5P5_9FLAO</name>
<feature type="site" description="Cleavage; by autolysis" evidence="3">
    <location>
        <begin position="215"/>
        <end position="216"/>
    </location>
</feature>
<dbReference type="Pfam" id="PF01112">
    <property type="entry name" value="Asparaginase_2"/>
    <property type="match status" value="1"/>
</dbReference>
<feature type="binding site" evidence="2">
    <location>
        <begin position="267"/>
        <end position="270"/>
    </location>
    <ligand>
        <name>substrate</name>
    </ligand>
</feature>
<dbReference type="SUPFAM" id="SSF56235">
    <property type="entry name" value="N-terminal nucleophile aminohydrolases (Ntn hydrolases)"/>
    <property type="match status" value="1"/>
</dbReference>
<evidence type="ECO:0000256" key="3">
    <source>
        <dbReference type="PIRSR" id="PIRSR600246-3"/>
    </source>
</evidence>
<dbReference type="EMBL" id="PGFD01000001">
    <property type="protein sequence ID" value="PJJ66145.1"/>
    <property type="molecule type" value="Genomic_DNA"/>
</dbReference>